<dbReference type="GO" id="GO:0045041">
    <property type="term" value="P:protein import into mitochondrial intermembrane space"/>
    <property type="evidence" value="ECO:0007669"/>
    <property type="project" value="TreeGrafter"/>
</dbReference>
<dbReference type="EMBL" id="CP138895">
    <property type="protein sequence ID" value="WPK24446.1"/>
    <property type="molecule type" value="Genomic_DNA"/>
</dbReference>
<keyword evidence="7" id="KW-1185">Reference proteome</keyword>
<dbReference type="PROSITE" id="PS51266">
    <property type="entry name" value="ZF_CHY"/>
    <property type="match status" value="1"/>
</dbReference>
<evidence type="ECO:0000259" key="5">
    <source>
        <dbReference type="PROSITE" id="PS51266"/>
    </source>
</evidence>
<gene>
    <name evidence="6" type="ORF">PUMCH_001720</name>
</gene>
<name>A0AAX4H787_9ASCO</name>
<keyword evidence="3" id="KW-0862">Zinc</keyword>
<accession>A0AAX4H787</accession>
<dbReference type="GO" id="GO:0008270">
    <property type="term" value="F:zinc ion binding"/>
    <property type="evidence" value="ECO:0007669"/>
    <property type="project" value="UniProtKB-KW"/>
</dbReference>
<protein>
    <recommendedName>
        <fullName evidence="5">CHY-type domain-containing protein</fullName>
    </recommendedName>
</protein>
<dbReference type="InterPro" id="IPR008913">
    <property type="entry name" value="Znf_CHY"/>
</dbReference>
<evidence type="ECO:0000256" key="3">
    <source>
        <dbReference type="ARBA" id="ARBA00022833"/>
    </source>
</evidence>
<evidence type="ECO:0000313" key="7">
    <source>
        <dbReference type="Proteomes" id="UP001338582"/>
    </source>
</evidence>
<evidence type="ECO:0000256" key="2">
    <source>
        <dbReference type="ARBA" id="ARBA00022771"/>
    </source>
</evidence>
<dbReference type="GO" id="GO:0005758">
    <property type="term" value="C:mitochondrial intermembrane space"/>
    <property type="evidence" value="ECO:0007669"/>
    <property type="project" value="TreeGrafter"/>
</dbReference>
<evidence type="ECO:0000256" key="1">
    <source>
        <dbReference type="ARBA" id="ARBA00022723"/>
    </source>
</evidence>
<organism evidence="6 7">
    <name type="scientific">Australozyma saopauloensis</name>
    <dbReference type="NCBI Taxonomy" id="291208"/>
    <lineage>
        <taxon>Eukaryota</taxon>
        <taxon>Fungi</taxon>
        <taxon>Dikarya</taxon>
        <taxon>Ascomycota</taxon>
        <taxon>Saccharomycotina</taxon>
        <taxon>Pichiomycetes</taxon>
        <taxon>Metschnikowiaceae</taxon>
        <taxon>Australozyma</taxon>
    </lineage>
</organism>
<dbReference type="GeneID" id="88172785"/>
<sequence>MTLSHIGIPESFYPNPQFPTTMPLVHGQTVDKHTRCTHYHLDLDVIAIKFSCCSLYYPCYKCHQEDQSHEVSPWNPNCFDTEKVILCGMCQSEWTFNQYKKQPWCLNCLAKFNPGCANHYHIYFDTKCTTKSLLDSKD</sequence>
<dbReference type="InterPro" id="IPR037274">
    <property type="entry name" value="Znf_CHY_sf"/>
</dbReference>
<dbReference type="InterPro" id="IPR052604">
    <property type="entry name" value="Mito_Tim_assembly_helper"/>
</dbReference>
<proteinExistence type="predicted"/>
<keyword evidence="1" id="KW-0479">Metal-binding</keyword>
<dbReference type="KEGG" id="asau:88172785"/>
<evidence type="ECO:0000313" key="6">
    <source>
        <dbReference type="EMBL" id="WPK24446.1"/>
    </source>
</evidence>
<dbReference type="AlphaFoldDB" id="A0AAX4H787"/>
<dbReference type="RefSeq" id="XP_062876829.1">
    <property type="nucleotide sequence ID" value="XM_063020759.1"/>
</dbReference>
<reference evidence="6 7" key="1">
    <citation type="submission" date="2023-10" db="EMBL/GenBank/DDBJ databases">
        <title>Draft Genome Sequence of Candida saopaulonensis from a very Premature Infant with Sepsis.</title>
        <authorList>
            <person name="Ning Y."/>
            <person name="Dai R."/>
            <person name="Xiao M."/>
            <person name="Xu Y."/>
            <person name="Yan Q."/>
            <person name="Zhang L."/>
        </authorList>
    </citation>
    <scope>NUCLEOTIDE SEQUENCE [LARGE SCALE GENOMIC DNA]</scope>
    <source>
        <strain evidence="6 7">19XY460</strain>
    </source>
</reference>
<feature type="domain" description="CHY-type" evidence="5">
    <location>
        <begin position="29"/>
        <end position="110"/>
    </location>
</feature>
<dbReference type="Proteomes" id="UP001338582">
    <property type="component" value="Chromosome 2"/>
</dbReference>
<keyword evidence="2 4" id="KW-0863">Zinc-finger</keyword>
<dbReference type="SUPFAM" id="SSF161219">
    <property type="entry name" value="CHY zinc finger-like"/>
    <property type="match status" value="1"/>
</dbReference>
<dbReference type="PANTHER" id="PTHR28082">
    <property type="entry name" value="ZINC FINGER PROTEIN"/>
    <property type="match status" value="1"/>
</dbReference>
<dbReference type="Pfam" id="PF05495">
    <property type="entry name" value="zf-CHY"/>
    <property type="match status" value="1"/>
</dbReference>
<evidence type="ECO:0000256" key="4">
    <source>
        <dbReference type="PROSITE-ProRule" id="PRU00601"/>
    </source>
</evidence>
<dbReference type="PANTHER" id="PTHR28082:SF1">
    <property type="entry name" value="HELPER OF TIM PROTEIN 13"/>
    <property type="match status" value="1"/>
</dbReference>